<name>A0ABR5YE70_9SPHN</name>
<evidence type="ECO:0000313" key="2">
    <source>
        <dbReference type="Proteomes" id="UP000076609"/>
    </source>
</evidence>
<gene>
    <name evidence="1" type="ORF">AVT10_11965</name>
</gene>
<dbReference type="Proteomes" id="UP000076609">
    <property type="component" value="Unassembled WGS sequence"/>
</dbReference>
<protein>
    <recommendedName>
        <fullName evidence="3">NusG-like N-terminal domain-containing protein</fullName>
    </recommendedName>
</protein>
<keyword evidence="2" id="KW-1185">Reference proteome</keyword>
<proteinExistence type="predicted"/>
<sequence length="193" mass="21250">MQRGSEGQGDMDDRWCILRTGGARTLPLASALAAAGFEAWTPSEMVRRRVCRSRKATEARPAAIMPTFVFVRARHLADLHRILRLPSNPYPAFSLFRYLGDVVRVRDSEIERLRVVERRALPRAQRPSYQPGAGVRLSEGPYAGMSGVIQSSNGRRTMIAFGGWMTIEIETSTLPPDAVEQTQPITGAAALAA</sequence>
<dbReference type="EMBL" id="LQQO01000008">
    <property type="protein sequence ID" value="KZE16211.1"/>
    <property type="molecule type" value="Genomic_DNA"/>
</dbReference>
<evidence type="ECO:0008006" key="3">
    <source>
        <dbReference type="Google" id="ProtNLM"/>
    </source>
</evidence>
<dbReference type="InterPro" id="IPR036735">
    <property type="entry name" value="NGN_dom_sf"/>
</dbReference>
<accession>A0ABR5YE70</accession>
<evidence type="ECO:0000313" key="1">
    <source>
        <dbReference type="EMBL" id="KZE16211.1"/>
    </source>
</evidence>
<comment type="caution">
    <text evidence="1">The sequence shown here is derived from an EMBL/GenBank/DDBJ whole genome shotgun (WGS) entry which is preliminary data.</text>
</comment>
<reference evidence="2" key="1">
    <citation type="submission" date="2016-01" db="EMBL/GenBank/DDBJ databases">
        <title>Draft genome of Chromobacterium sp. F49.</title>
        <authorList>
            <person name="Hong K.W."/>
        </authorList>
    </citation>
    <scope>NUCLEOTIDE SEQUENCE [LARGE SCALE GENOMIC DNA]</scope>
    <source>
        <strain evidence="2">CN3</strain>
    </source>
</reference>
<dbReference type="Gene3D" id="3.30.70.940">
    <property type="entry name" value="NusG, N-terminal domain"/>
    <property type="match status" value="1"/>
</dbReference>
<organism evidence="1 2">
    <name type="scientific">Sphingomonas hankookensis</name>
    <dbReference type="NCBI Taxonomy" id="563996"/>
    <lineage>
        <taxon>Bacteria</taxon>
        <taxon>Pseudomonadati</taxon>
        <taxon>Pseudomonadota</taxon>
        <taxon>Alphaproteobacteria</taxon>
        <taxon>Sphingomonadales</taxon>
        <taxon>Sphingomonadaceae</taxon>
        <taxon>Sphingomonas</taxon>
    </lineage>
</organism>